<accession>C8NHP6</accession>
<dbReference type="AlphaFoldDB" id="C8NHP6"/>
<evidence type="ECO:0000259" key="3">
    <source>
        <dbReference type="PROSITE" id="PS50977"/>
    </source>
</evidence>
<dbReference type="SUPFAM" id="SSF46689">
    <property type="entry name" value="Homeodomain-like"/>
    <property type="match status" value="1"/>
</dbReference>
<feature type="DNA-binding region" description="H-T-H motif" evidence="2">
    <location>
        <begin position="33"/>
        <end position="52"/>
    </location>
</feature>
<dbReference type="RefSeq" id="WP_005607952.1">
    <property type="nucleotide sequence ID" value="NZ_CP102283.1"/>
</dbReference>
<evidence type="ECO:0000256" key="2">
    <source>
        <dbReference type="PROSITE-ProRule" id="PRU00335"/>
    </source>
</evidence>
<dbReference type="InterPro" id="IPR001647">
    <property type="entry name" value="HTH_TetR"/>
</dbReference>
<protein>
    <recommendedName>
        <fullName evidence="3">HTH tetR-type domain-containing protein</fullName>
    </recommendedName>
</protein>
<dbReference type="PANTHER" id="PTHR43479:SF11">
    <property type="entry name" value="ACREF_ENVCD OPERON REPRESSOR-RELATED"/>
    <property type="match status" value="1"/>
</dbReference>
<comment type="caution">
    <text evidence="4">The sequence shown here is derived from an EMBL/GenBank/DDBJ whole genome shotgun (WGS) entry which is preliminary data.</text>
</comment>
<feature type="domain" description="HTH tetR-type" evidence="3">
    <location>
        <begin position="10"/>
        <end position="70"/>
    </location>
</feature>
<dbReference type="HOGENOM" id="CLU_087539_6_0_9"/>
<reference evidence="4 5" key="1">
    <citation type="submission" date="2009-08" db="EMBL/GenBank/DDBJ databases">
        <authorList>
            <person name="Muzny D."/>
            <person name="Qin X."/>
            <person name="Deng J."/>
            <person name="Jiang H."/>
            <person name="Liu Y."/>
            <person name="Qu J."/>
            <person name="Song X.-Z."/>
            <person name="Zhang L."/>
            <person name="Thornton R."/>
            <person name="Coyle M."/>
            <person name="Francisco L."/>
            <person name="Jackson L."/>
            <person name="Javaid M."/>
            <person name="Korchina V."/>
            <person name="Kovar C."/>
            <person name="Mata R."/>
            <person name="Mathew T."/>
            <person name="Ngo R."/>
            <person name="Nguyen L."/>
            <person name="Nguyen N."/>
            <person name="Okwuonu G."/>
            <person name="Ongeri F."/>
            <person name="Pham C."/>
            <person name="Simmons D."/>
            <person name="Wilczek-Boney K."/>
            <person name="Hale W."/>
            <person name="Jakkamsetti A."/>
            <person name="Pham P."/>
            <person name="Ruth R."/>
            <person name="San Lucas F."/>
            <person name="Warren J."/>
            <person name="Zhang J."/>
            <person name="Zhao Z."/>
            <person name="Zhou C."/>
            <person name="Zhu D."/>
            <person name="Lee S."/>
            <person name="Bess C."/>
            <person name="Blankenburg K."/>
            <person name="Forbes L."/>
            <person name="Fu Q."/>
            <person name="Gubbala S."/>
            <person name="Hirani K."/>
            <person name="Jayaseelan J.C."/>
            <person name="Lara F."/>
            <person name="Munidasa M."/>
            <person name="Palculict T."/>
            <person name="Patil S."/>
            <person name="Pu L.-L."/>
            <person name="Saada N."/>
            <person name="Tang L."/>
            <person name="Weissenberger G."/>
            <person name="Zhu Y."/>
            <person name="Hemphill L."/>
            <person name="Shang Y."/>
            <person name="Youmans B."/>
            <person name="Ayvaz T."/>
            <person name="Ross M."/>
            <person name="Santibanez J."/>
            <person name="Aqrawi P."/>
            <person name="Gross S."/>
            <person name="Joshi V."/>
            <person name="Fowler G."/>
            <person name="Nazareth L."/>
            <person name="Reid J."/>
            <person name="Worley K."/>
            <person name="Petrosino J."/>
            <person name="Highlander S."/>
            <person name="Gibbs R."/>
        </authorList>
    </citation>
    <scope>NUCLEOTIDE SEQUENCE [LARGE SCALE GENOMIC DNA]</scope>
    <source>
        <strain evidence="4 5">ATCC 49175</strain>
    </source>
</reference>
<sequence>MKKTQHPSALKSKREISEALLKLMQLYPYSEISVKQIILETNLVRKTFYLNFNNKDDVLYSIIDGLILEYTEENSSSDNDPISIIFNFCSRNKEFLSLLHKNKMFHYFLLRMNEILPTYIDQIHDYNNPFKKVIVDLDPDYLIAFNIGAIWNVIFKWIDRGMVDSLDTIKTSVSQYIKRL</sequence>
<dbReference type="Pfam" id="PF14278">
    <property type="entry name" value="TetR_C_8"/>
    <property type="match status" value="1"/>
</dbReference>
<dbReference type="GeneID" id="78412186"/>
<keyword evidence="1 2" id="KW-0238">DNA-binding</keyword>
<evidence type="ECO:0000313" key="4">
    <source>
        <dbReference type="EMBL" id="EEW36709.1"/>
    </source>
</evidence>
<evidence type="ECO:0000313" key="5">
    <source>
        <dbReference type="Proteomes" id="UP000005926"/>
    </source>
</evidence>
<evidence type="ECO:0000256" key="1">
    <source>
        <dbReference type="ARBA" id="ARBA00023125"/>
    </source>
</evidence>
<dbReference type="InterPro" id="IPR039532">
    <property type="entry name" value="TetR_C_Firmicutes"/>
</dbReference>
<dbReference type="InterPro" id="IPR009057">
    <property type="entry name" value="Homeodomain-like_sf"/>
</dbReference>
<proteinExistence type="predicted"/>
<dbReference type="eggNOG" id="COG1309">
    <property type="taxonomic scope" value="Bacteria"/>
</dbReference>
<dbReference type="PANTHER" id="PTHR43479">
    <property type="entry name" value="ACREF/ENVCD OPERON REPRESSOR-RELATED"/>
    <property type="match status" value="1"/>
</dbReference>
<dbReference type="Gene3D" id="1.10.357.10">
    <property type="entry name" value="Tetracycline Repressor, domain 2"/>
    <property type="match status" value="1"/>
</dbReference>
<dbReference type="Proteomes" id="UP000005926">
    <property type="component" value="Unassembled WGS sequence"/>
</dbReference>
<dbReference type="STRING" id="638301.HMPREF0444_1441"/>
<dbReference type="EMBL" id="ACKZ01000021">
    <property type="protein sequence ID" value="EEW36709.1"/>
    <property type="molecule type" value="Genomic_DNA"/>
</dbReference>
<name>C8NHP6_9LACT</name>
<organism evidence="4 5">
    <name type="scientific">Granulicatella adiacens ATCC 49175</name>
    <dbReference type="NCBI Taxonomy" id="638301"/>
    <lineage>
        <taxon>Bacteria</taxon>
        <taxon>Bacillati</taxon>
        <taxon>Bacillota</taxon>
        <taxon>Bacilli</taxon>
        <taxon>Lactobacillales</taxon>
        <taxon>Carnobacteriaceae</taxon>
        <taxon>Granulicatella</taxon>
    </lineage>
</organism>
<dbReference type="PROSITE" id="PS50977">
    <property type="entry name" value="HTH_TETR_2"/>
    <property type="match status" value="1"/>
</dbReference>
<dbReference type="GO" id="GO:0003677">
    <property type="term" value="F:DNA binding"/>
    <property type="evidence" value="ECO:0007669"/>
    <property type="project" value="UniProtKB-UniRule"/>
</dbReference>
<keyword evidence="5" id="KW-1185">Reference proteome</keyword>
<gene>
    <name evidence="4" type="ORF">HMPREF0444_1441</name>
</gene>
<dbReference type="InterPro" id="IPR050624">
    <property type="entry name" value="HTH-type_Tx_Regulator"/>
</dbReference>